<accession>A0A672G8T5</accession>
<sequence length="144" mass="15950">MLYVSDKCGSDQDGDGTQQKPFKTPLRALQFAGKEPFPVLYVDSQKEDERWAVISKTQMKNAKKAFNREQMKSDSKDKKEAEDGERREKNLEEAKKIVIQNDPSLPEGGCCVPSGGVHKNLPGPTLKLVLSNPTFTATVTIGTH</sequence>
<evidence type="ECO:0000259" key="2">
    <source>
        <dbReference type="Pfam" id="PF20917"/>
    </source>
</evidence>
<dbReference type="Gene3D" id="3.30.1910.20">
    <property type="entry name" value="asparaginyl-tRNA synthetase, N-terminal domain"/>
    <property type="match status" value="1"/>
</dbReference>
<reference evidence="3" key="2">
    <citation type="submission" date="2025-09" db="UniProtKB">
        <authorList>
            <consortium name="Ensembl"/>
        </authorList>
    </citation>
    <scope>IDENTIFICATION</scope>
</reference>
<evidence type="ECO:0000313" key="4">
    <source>
        <dbReference type="Proteomes" id="UP000472267"/>
    </source>
</evidence>
<feature type="domain" description="Asparagine--tRNA ligase N-terminal" evidence="2">
    <location>
        <begin position="17"/>
        <end position="106"/>
    </location>
</feature>
<keyword evidence="4" id="KW-1185">Reference proteome</keyword>
<dbReference type="Ensembl" id="ENSSFAT00005013957.1">
    <property type="protein sequence ID" value="ENSSFAP00005013390.1"/>
    <property type="gene ID" value="ENSSFAG00005007278.1"/>
</dbReference>
<protein>
    <submittedName>
        <fullName evidence="3">Asparaginyl-tRNA synthetase 1</fullName>
    </submittedName>
</protein>
<dbReference type="Pfam" id="PF20917">
    <property type="entry name" value="AsnRS_N"/>
    <property type="match status" value="1"/>
</dbReference>
<feature type="region of interest" description="Disordered" evidence="1">
    <location>
        <begin position="1"/>
        <end position="22"/>
    </location>
</feature>
<dbReference type="Proteomes" id="UP000472267">
    <property type="component" value="Unassembled WGS sequence"/>
</dbReference>
<feature type="region of interest" description="Disordered" evidence="1">
    <location>
        <begin position="58"/>
        <end position="93"/>
    </location>
</feature>
<proteinExistence type="predicted"/>
<gene>
    <name evidence="3" type="primary">LOC115383012</name>
</gene>
<evidence type="ECO:0000313" key="3">
    <source>
        <dbReference type="Ensembl" id="ENSSFAP00005013390.1"/>
    </source>
</evidence>
<name>A0A672G8T5_SALFA</name>
<dbReference type="AlphaFoldDB" id="A0A672G8T5"/>
<organism evidence="3 4">
    <name type="scientific">Salarias fasciatus</name>
    <name type="common">Jewelled blenny</name>
    <name type="synonym">Blennius fasciatus</name>
    <dbReference type="NCBI Taxonomy" id="181472"/>
    <lineage>
        <taxon>Eukaryota</taxon>
        <taxon>Metazoa</taxon>
        <taxon>Chordata</taxon>
        <taxon>Craniata</taxon>
        <taxon>Vertebrata</taxon>
        <taxon>Euteleostomi</taxon>
        <taxon>Actinopterygii</taxon>
        <taxon>Neopterygii</taxon>
        <taxon>Teleostei</taxon>
        <taxon>Neoteleostei</taxon>
        <taxon>Acanthomorphata</taxon>
        <taxon>Ovalentaria</taxon>
        <taxon>Blenniimorphae</taxon>
        <taxon>Blenniiformes</taxon>
        <taxon>Blennioidei</taxon>
        <taxon>Blenniidae</taxon>
        <taxon>Salariinae</taxon>
        <taxon>Salarias</taxon>
    </lineage>
</organism>
<dbReference type="InterPro" id="IPR048952">
    <property type="entry name" value="AsnRS_N"/>
</dbReference>
<feature type="compositionally biased region" description="Basic and acidic residues" evidence="1">
    <location>
        <begin position="66"/>
        <end position="93"/>
    </location>
</feature>
<reference evidence="3" key="1">
    <citation type="submission" date="2025-08" db="UniProtKB">
        <authorList>
            <consortium name="Ensembl"/>
        </authorList>
    </citation>
    <scope>IDENTIFICATION</scope>
</reference>
<evidence type="ECO:0000256" key="1">
    <source>
        <dbReference type="SAM" id="MobiDB-lite"/>
    </source>
</evidence>